<proteinExistence type="predicted"/>
<gene>
    <name evidence="1" type="ORF">SAMN05192586_10438</name>
</gene>
<dbReference type="Proteomes" id="UP000199355">
    <property type="component" value="Unassembled WGS sequence"/>
</dbReference>
<dbReference type="AlphaFoldDB" id="A0A1G7KBS4"/>
<protein>
    <submittedName>
        <fullName evidence="1">Uncharacterized protein</fullName>
    </submittedName>
</protein>
<dbReference type="OrthoDB" id="5460427at2"/>
<evidence type="ECO:0000313" key="1">
    <source>
        <dbReference type="EMBL" id="SDF34434.1"/>
    </source>
</evidence>
<keyword evidence="2" id="KW-1185">Reference proteome</keyword>
<reference evidence="2" key="1">
    <citation type="submission" date="2016-10" db="EMBL/GenBank/DDBJ databases">
        <authorList>
            <person name="Varghese N."/>
            <person name="Submissions S."/>
        </authorList>
    </citation>
    <scope>NUCLEOTIDE SEQUENCE [LARGE SCALE GENOMIC DNA]</scope>
    <source>
        <strain evidence="2">KHC7</strain>
    </source>
</reference>
<dbReference type="EMBL" id="FNBX01000004">
    <property type="protein sequence ID" value="SDF34434.1"/>
    <property type="molecule type" value="Genomic_DNA"/>
</dbReference>
<dbReference type="RefSeq" id="WP_092153002.1">
    <property type="nucleotide sequence ID" value="NZ_FNBX01000004.1"/>
</dbReference>
<sequence length="61" mass="6759">MQIVRTETEIARVENWALEGIEEAVLRCCADEGNTGMSYKQGIVDALAWLRGDSDTALDED</sequence>
<name>A0A1G7KBS4_9BACT</name>
<dbReference type="STRING" id="571438.SAMN05192586_10438"/>
<accession>A0A1G7KBS4</accession>
<organism evidence="1 2">
    <name type="scientific">Desulfovibrio legallii</name>
    <dbReference type="NCBI Taxonomy" id="571438"/>
    <lineage>
        <taxon>Bacteria</taxon>
        <taxon>Pseudomonadati</taxon>
        <taxon>Thermodesulfobacteriota</taxon>
        <taxon>Desulfovibrionia</taxon>
        <taxon>Desulfovibrionales</taxon>
        <taxon>Desulfovibrionaceae</taxon>
        <taxon>Desulfovibrio</taxon>
    </lineage>
</organism>
<evidence type="ECO:0000313" key="2">
    <source>
        <dbReference type="Proteomes" id="UP000199355"/>
    </source>
</evidence>